<dbReference type="AlphaFoldDB" id="A0A1U7CVA8"/>
<organism evidence="1 2">
    <name type="scientific">Paludisphaera borealis</name>
    <dbReference type="NCBI Taxonomy" id="1387353"/>
    <lineage>
        <taxon>Bacteria</taxon>
        <taxon>Pseudomonadati</taxon>
        <taxon>Planctomycetota</taxon>
        <taxon>Planctomycetia</taxon>
        <taxon>Isosphaerales</taxon>
        <taxon>Isosphaeraceae</taxon>
        <taxon>Paludisphaera</taxon>
    </lineage>
</organism>
<reference evidence="2" key="1">
    <citation type="submission" date="2016-12" db="EMBL/GenBank/DDBJ databases">
        <title>Comparative genomics of four Isosphaeraceae planctomycetes: a common pool of plasmids and glycoside hydrolase genes.</title>
        <authorList>
            <person name="Ivanova A."/>
        </authorList>
    </citation>
    <scope>NUCLEOTIDE SEQUENCE [LARGE SCALE GENOMIC DNA]</scope>
    <source>
        <strain evidence="2">PX4</strain>
    </source>
</reference>
<dbReference type="KEGG" id="pbor:BSF38_04392"/>
<name>A0A1U7CVA8_9BACT</name>
<dbReference type="EMBL" id="CP019082">
    <property type="protein sequence ID" value="APW62838.1"/>
    <property type="molecule type" value="Genomic_DNA"/>
</dbReference>
<evidence type="ECO:0000313" key="2">
    <source>
        <dbReference type="Proteomes" id="UP000186309"/>
    </source>
</evidence>
<protein>
    <submittedName>
        <fullName evidence="1">Uncharacterized protein</fullName>
    </submittedName>
</protein>
<proteinExistence type="predicted"/>
<dbReference type="Proteomes" id="UP000186309">
    <property type="component" value="Chromosome"/>
</dbReference>
<accession>A0A1U7CVA8</accession>
<evidence type="ECO:0000313" key="1">
    <source>
        <dbReference type="EMBL" id="APW62838.1"/>
    </source>
</evidence>
<gene>
    <name evidence="1" type="ORF">BSF38_04392</name>
</gene>
<sequence>MKPMADYSRYQKKIIDRYYKNFDAIAFQRLSELATDLYLAEGKQQDKLWKRVEEALTKLEFPESRIAHLLDKRDPQLLVAILKELDQKA</sequence>
<keyword evidence="2" id="KW-1185">Reference proteome</keyword>